<proteinExistence type="predicted"/>
<evidence type="ECO:0000313" key="2">
    <source>
        <dbReference type="EMBL" id="MBC8570604.1"/>
    </source>
</evidence>
<evidence type="ECO:0000313" key="3">
    <source>
        <dbReference type="Proteomes" id="UP000660861"/>
    </source>
</evidence>
<dbReference type="Gene3D" id="1.10.10.2910">
    <property type="match status" value="1"/>
</dbReference>
<dbReference type="Proteomes" id="UP000660861">
    <property type="component" value="Unassembled WGS sequence"/>
</dbReference>
<dbReference type="InterPro" id="IPR052345">
    <property type="entry name" value="Rad_response_metalloprotease"/>
</dbReference>
<reference evidence="2" key="1">
    <citation type="submission" date="2020-08" db="EMBL/GenBank/DDBJ databases">
        <title>Genome public.</title>
        <authorList>
            <person name="Liu C."/>
            <person name="Sun Q."/>
        </authorList>
    </citation>
    <scope>NUCLEOTIDE SEQUENCE</scope>
    <source>
        <strain evidence="2">NSJ-54</strain>
    </source>
</reference>
<dbReference type="PANTHER" id="PTHR43236">
    <property type="entry name" value="ANTITOXIN HIGA1"/>
    <property type="match status" value="1"/>
</dbReference>
<dbReference type="InterPro" id="IPR010359">
    <property type="entry name" value="IrrE_HExxH"/>
</dbReference>
<dbReference type="Pfam" id="PF06114">
    <property type="entry name" value="Peptidase_M78"/>
    <property type="match status" value="1"/>
</dbReference>
<name>A0A926EDU9_9FIRM</name>
<protein>
    <submittedName>
        <fullName evidence="2">ImmA/IrrE family metallo-endopeptidase</fullName>
    </submittedName>
</protein>
<evidence type="ECO:0000259" key="1">
    <source>
        <dbReference type="Pfam" id="PF06114"/>
    </source>
</evidence>
<accession>A0A926EDU9</accession>
<dbReference type="EMBL" id="JACRTC010000004">
    <property type="protein sequence ID" value="MBC8570604.1"/>
    <property type="molecule type" value="Genomic_DNA"/>
</dbReference>
<dbReference type="AlphaFoldDB" id="A0A926EDU9"/>
<keyword evidence="3" id="KW-1185">Reference proteome</keyword>
<dbReference type="PANTHER" id="PTHR43236:SF1">
    <property type="entry name" value="BLL7220 PROTEIN"/>
    <property type="match status" value="1"/>
</dbReference>
<gene>
    <name evidence="2" type="ORF">H8709_07125</name>
</gene>
<organism evidence="2 3">
    <name type="scientific">Zongyangia hominis</name>
    <dbReference type="NCBI Taxonomy" id="2763677"/>
    <lineage>
        <taxon>Bacteria</taxon>
        <taxon>Bacillati</taxon>
        <taxon>Bacillota</taxon>
        <taxon>Clostridia</taxon>
        <taxon>Eubacteriales</taxon>
        <taxon>Oscillospiraceae</taxon>
        <taxon>Zongyangia</taxon>
    </lineage>
</organism>
<sequence length="153" mass="17011">MDYIRTLAADLIAAFSTRDPFELCDALDILVLKADLPIGMNGFFTTLLGHRVIYLALGLPRERQRQICAHELGHALLHQQMNRLFMEKSTHLAQGRYEREADLFAACLLIDDNMLKEGEGRTIEELSCLAGVDRRLMELRFPATPGAAPAGAG</sequence>
<dbReference type="RefSeq" id="WP_262397701.1">
    <property type="nucleotide sequence ID" value="NZ_JACRTC010000004.1"/>
</dbReference>
<feature type="domain" description="IrrE N-terminal-like" evidence="1">
    <location>
        <begin position="24"/>
        <end position="121"/>
    </location>
</feature>
<comment type="caution">
    <text evidence="2">The sequence shown here is derived from an EMBL/GenBank/DDBJ whole genome shotgun (WGS) entry which is preliminary data.</text>
</comment>